<comment type="caution">
    <text evidence="3">The sequence shown here is derived from an EMBL/GenBank/DDBJ whole genome shotgun (WGS) entry which is preliminary data.</text>
</comment>
<feature type="domain" description="Nitroreductase" evidence="2">
    <location>
        <begin position="8"/>
        <end position="166"/>
    </location>
</feature>
<evidence type="ECO:0000259" key="2">
    <source>
        <dbReference type="Pfam" id="PF00881"/>
    </source>
</evidence>
<organism evidence="3 4">
    <name type="scientific">Clostridium punense</name>
    <dbReference type="NCBI Taxonomy" id="1054297"/>
    <lineage>
        <taxon>Bacteria</taxon>
        <taxon>Bacillati</taxon>
        <taxon>Bacillota</taxon>
        <taxon>Clostridia</taxon>
        <taxon>Eubacteriales</taxon>
        <taxon>Clostridiaceae</taxon>
        <taxon>Clostridium</taxon>
    </lineage>
</organism>
<dbReference type="EMBL" id="JAGGLL010000030">
    <property type="protein sequence ID" value="MBP2023497.1"/>
    <property type="molecule type" value="Genomic_DNA"/>
</dbReference>
<gene>
    <name evidence="3" type="ORF">J2Z44_003334</name>
</gene>
<sequence>MNETMKTILNRRSIRAYKPEQIKEEELQTILEGGIYAPTAINEQPWHITVVQNKDLLDKINRSCREMMQKSGNSTFAERAKSDSFSVFYNAPTFIIISGDPKAITPEIDCALALENMFLAAESLNIGSCWIHAVTQLFSTEEGKSLKQELGIPAEYNTYSAGAFGYKAMEATAPTRKENIINIIR</sequence>
<dbReference type="InterPro" id="IPR050627">
    <property type="entry name" value="Nitroreductase/BluB"/>
</dbReference>
<dbReference type="CDD" id="cd02136">
    <property type="entry name" value="PnbA_NfnB-like"/>
    <property type="match status" value="1"/>
</dbReference>
<dbReference type="InterPro" id="IPR029479">
    <property type="entry name" value="Nitroreductase"/>
</dbReference>
<dbReference type="Gene3D" id="3.40.109.10">
    <property type="entry name" value="NADH Oxidase"/>
    <property type="match status" value="1"/>
</dbReference>
<keyword evidence="4" id="KW-1185">Reference proteome</keyword>
<protein>
    <submittedName>
        <fullName evidence="3">Nitroreductase</fullName>
    </submittedName>
</protein>
<name>A0ABS4K6T2_9CLOT</name>
<dbReference type="Proteomes" id="UP001519308">
    <property type="component" value="Unassembled WGS sequence"/>
</dbReference>
<evidence type="ECO:0000256" key="1">
    <source>
        <dbReference type="ARBA" id="ARBA00023027"/>
    </source>
</evidence>
<accession>A0ABS4K6T2</accession>
<dbReference type="PANTHER" id="PTHR23026:SF125">
    <property type="entry name" value="OXYGEN-INSENSITIVE NAD(P)H NITROREDUCTASE"/>
    <property type="match status" value="1"/>
</dbReference>
<dbReference type="PANTHER" id="PTHR23026">
    <property type="entry name" value="NADPH NITROREDUCTASE"/>
    <property type="match status" value="1"/>
</dbReference>
<dbReference type="InterPro" id="IPR000415">
    <property type="entry name" value="Nitroreductase-like"/>
</dbReference>
<proteinExistence type="predicted"/>
<evidence type="ECO:0000313" key="4">
    <source>
        <dbReference type="Proteomes" id="UP001519308"/>
    </source>
</evidence>
<dbReference type="Pfam" id="PF00881">
    <property type="entry name" value="Nitroreductase"/>
    <property type="match status" value="1"/>
</dbReference>
<keyword evidence="1" id="KW-0520">NAD</keyword>
<reference evidence="3 4" key="1">
    <citation type="submission" date="2021-03" db="EMBL/GenBank/DDBJ databases">
        <title>Genomic Encyclopedia of Type Strains, Phase IV (KMG-IV): sequencing the most valuable type-strain genomes for metagenomic binning, comparative biology and taxonomic classification.</title>
        <authorList>
            <person name="Goeker M."/>
        </authorList>
    </citation>
    <scope>NUCLEOTIDE SEQUENCE [LARGE SCALE GENOMIC DNA]</scope>
    <source>
        <strain evidence="3 4">DSM 28650</strain>
    </source>
</reference>
<dbReference type="SUPFAM" id="SSF55469">
    <property type="entry name" value="FMN-dependent nitroreductase-like"/>
    <property type="match status" value="1"/>
</dbReference>
<evidence type="ECO:0000313" key="3">
    <source>
        <dbReference type="EMBL" id="MBP2023497.1"/>
    </source>
</evidence>
<dbReference type="RefSeq" id="WP_021284174.1">
    <property type="nucleotide sequence ID" value="NZ_JAGGLL010000030.1"/>
</dbReference>